<gene>
    <name evidence="1" type="ORF">G6011_01995</name>
</gene>
<dbReference type="AlphaFoldDB" id="A0AAD4FDY2"/>
<reference evidence="1" key="1">
    <citation type="submission" date="2021-07" db="EMBL/GenBank/DDBJ databases">
        <title>Genome Resource of American Ginseng Black Spot Pathogen Alternaria panax.</title>
        <authorList>
            <person name="Qiu C."/>
            <person name="Wang W."/>
            <person name="Liu Z."/>
        </authorList>
    </citation>
    <scope>NUCLEOTIDE SEQUENCE</scope>
    <source>
        <strain evidence="1">BNCC115425</strain>
    </source>
</reference>
<keyword evidence="2" id="KW-1185">Reference proteome</keyword>
<dbReference type="EMBL" id="JAANER010000006">
    <property type="protein sequence ID" value="KAG9188072.1"/>
    <property type="molecule type" value="Genomic_DNA"/>
</dbReference>
<evidence type="ECO:0000313" key="1">
    <source>
        <dbReference type="EMBL" id="KAG9188072.1"/>
    </source>
</evidence>
<name>A0AAD4FDY2_9PLEO</name>
<sequence length="206" mass="23447">MVQESLSHQEIALGKTALVVYGNKVFPWETLSKILSFVKTTRWYHRLHAEKLKHMKEMLPHLGIYKQVSKSKLEVGISHLNLNFTRLTASFLTVTNSQVVNHLSFRDVVDKHRFAECSNPRDKTSLLIDELEDLSAAWASIVSLALSLDFPYPVPGATGKIPSHIEVLWQTPITDIYNHTYPAPPEPGSLFIDYILNLQIRHHLTP</sequence>
<evidence type="ECO:0000313" key="2">
    <source>
        <dbReference type="Proteomes" id="UP001199106"/>
    </source>
</evidence>
<protein>
    <submittedName>
        <fullName evidence="1">Uncharacterized protein</fullName>
    </submittedName>
</protein>
<accession>A0AAD4FDY2</accession>
<dbReference type="Proteomes" id="UP001199106">
    <property type="component" value="Unassembled WGS sequence"/>
</dbReference>
<organism evidence="1 2">
    <name type="scientific">Alternaria panax</name>
    <dbReference type="NCBI Taxonomy" id="48097"/>
    <lineage>
        <taxon>Eukaryota</taxon>
        <taxon>Fungi</taxon>
        <taxon>Dikarya</taxon>
        <taxon>Ascomycota</taxon>
        <taxon>Pezizomycotina</taxon>
        <taxon>Dothideomycetes</taxon>
        <taxon>Pleosporomycetidae</taxon>
        <taxon>Pleosporales</taxon>
        <taxon>Pleosporineae</taxon>
        <taxon>Pleosporaceae</taxon>
        <taxon>Alternaria</taxon>
        <taxon>Alternaria sect. Panax</taxon>
    </lineage>
</organism>
<comment type="caution">
    <text evidence="1">The sequence shown here is derived from an EMBL/GenBank/DDBJ whole genome shotgun (WGS) entry which is preliminary data.</text>
</comment>
<proteinExistence type="predicted"/>